<keyword evidence="2" id="KW-1185">Reference proteome</keyword>
<proteinExistence type="predicted"/>
<organism evidence="1 2">
    <name type="scientific">Chloropicon roscoffensis</name>
    <dbReference type="NCBI Taxonomy" id="1461544"/>
    <lineage>
        <taxon>Eukaryota</taxon>
        <taxon>Viridiplantae</taxon>
        <taxon>Chlorophyta</taxon>
        <taxon>Chloropicophyceae</taxon>
        <taxon>Chloropicales</taxon>
        <taxon>Chloropicaceae</taxon>
        <taxon>Chloropicon</taxon>
    </lineage>
</organism>
<protein>
    <submittedName>
        <fullName evidence="1">Uncharacterized protein</fullName>
    </submittedName>
</protein>
<evidence type="ECO:0000313" key="1">
    <source>
        <dbReference type="EMBL" id="WZN61072.1"/>
    </source>
</evidence>
<accession>A0AAX4P403</accession>
<name>A0AAX4P403_9CHLO</name>
<gene>
    <name evidence="1" type="ORF">HKI87_03g26060</name>
</gene>
<dbReference type="EMBL" id="CP151503">
    <property type="protein sequence ID" value="WZN61072.1"/>
    <property type="molecule type" value="Genomic_DNA"/>
</dbReference>
<dbReference type="AlphaFoldDB" id="A0AAX4P403"/>
<sequence length="161" mass="17776">MQYGSGNLQVPKVECQLAAKYVTSKPIDLPTVPEKTEVDGETARILESMELEKQTCEEDYCTEFEDQVYSISLVEVWMKGYEQDVKKLKEAGFSDDLISLAFAALPVLSTIPNADVVDNLSTFCTNFSQMKGMGFSPATIFGSLVKHRNNLEASITGCVDL</sequence>
<dbReference type="Proteomes" id="UP001472866">
    <property type="component" value="Chromosome 03"/>
</dbReference>
<reference evidence="1 2" key="1">
    <citation type="submission" date="2024-03" db="EMBL/GenBank/DDBJ databases">
        <title>Complete genome sequence of the green alga Chloropicon roscoffensis RCC1871.</title>
        <authorList>
            <person name="Lemieux C."/>
            <person name="Pombert J.-F."/>
            <person name="Otis C."/>
            <person name="Turmel M."/>
        </authorList>
    </citation>
    <scope>NUCLEOTIDE SEQUENCE [LARGE SCALE GENOMIC DNA]</scope>
    <source>
        <strain evidence="1 2">RCC1871</strain>
    </source>
</reference>
<evidence type="ECO:0000313" key="2">
    <source>
        <dbReference type="Proteomes" id="UP001472866"/>
    </source>
</evidence>